<evidence type="ECO:0000256" key="3">
    <source>
        <dbReference type="HAMAP-Rule" id="MF_00170"/>
    </source>
</evidence>
<dbReference type="Gene3D" id="3.30.70.260">
    <property type="match status" value="1"/>
</dbReference>
<dbReference type="InterPro" id="IPR037171">
    <property type="entry name" value="NagB/RpiA_transferase-like"/>
</dbReference>
<feature type="binding site" evidence="3">
    <location>
        <begin position="81"/>
        <end position="84"/>
    </location>
    <ligand>
        <name>substrate</name>
    </ligand>
</feature>
<dbReference type="CDD" id="cd01398">
    <property type="entry name" value="RPI_A"/>
    <property type="match status" value="1"/>
</dbReference>
<gene>
    <name evidence="3" type="primary">rpiA</name>
    <name evidence="4" type="ORF">A2161_18425</name>
</gene>
<name>A0A1F7RND1_9BACT</name>
<evidence type="ECO:0000256" key="1">
    <source>
        <dbReference type="ARBA" id="ARBA00001713"/>
    </source>
</evidence>
<comment type="caution">
    <text evidence="4">The sequence shown here is derived from an EMBL/GenBank/DDBJ whole genome shotgun (WGS) entry which is preliminary data.</text>
</comment>
<protein>
    <recommendedName>
        <fullName evidence="3">Ribose-5-phosphate isomerase A</fullName>
        <ecNumber evidence="3">5.3.1.6</ecNumber>
    </recommendedName>
    <alternativeName>
        <fullName evidence="3">Phosphoriboisomerase A</fullName>
        <shortName evidence="3">PRI</shortName>
    </alternativeName>
</protein>
<dbReference type="GO" id="GO:0006014">
    <property type="term" value="P:D-ribose metabolic process"/>
    <property type="evidence" value="ECO:0007669"/>
    <property type="project" value="TreeGrafter"/>
</dbReference>
<dbReference type="GO" id="GO:0009052">
    <property type="term" value="P:pentose-phosphate shunt, non-oxidative branch"/>
    <property type="evidence" value="ECO:0007669"/>
    <property type="project" value="UniProtKB-UniRule"/>
</dbReference>
<dbReference type="Gene3D" id="3.40.50.1360">
    <property type="match status" value="1"/>
</dbReference>
<keyword evidence="2 3" id="KW-0413">Isomerase</keyword>
<dbReference type="HAMAP" id="MF_00170">
    <property type="entry name" value="Rib_5P_isom_A"/>
    <property type="match status" value="1"/>
</dbReference>
<organism evidence="4 5">
    <name type="scientific">Candidatus Schekmanbacteria bacterium RBG_13_48_7</name>
    <dbReference type="NCBI Taxonomy" id="1817878"/>
    <lineage>
        <taxon>Bacteria</taxon>
        <taxon>Candidatus Schekmaniibacteriota</taxon>
    </lineage>
</organism>
<evidence type="ECO:0000313" key="4">
    <source>
        <dbReference type="EMBL" id="OGL43056.1"/>
    </source>
</evidence>
<dbReference type="InterPro" id="IPR020672">
    <property type="entry name" value="Ribose5P_isomerase_typA_subgr"/>
</dbReference>
<reference evidence="4 5" key="1">
    <citation type="journal article" date="2016" name="Nat. Commun.">
        <title>Thousands of microbial genomes shed light on interconnected biogeochemical processes in an aquifer system.</title>
        <authorList>
            <person name="Anantharaman K."/>
            <person name="Brown C.T."/>
            <person name="Hug L.A."/>
            <person name="Sharon I."/>
            <person name="Castelle C.J."/>
            <person name="Probst A.J."/>
            <person name="Thomas B.C."/>
            <person name="Singh A."/>
            <person name="Wilkins M.J."/>
            <person name="Karaoz U."/>
            <person name="Brodie E.L."/>
            <person name="Williams K.H."/>
            <person name="Hubbard S.S."/>
            <person name="Banfield J.F."/>
        </authorList>
    </citation>
    <scope>NUCLEOTIDE SEQUENCE [LARGE SCALE GENOMIC DNA]</scope>
</reference>
<evidence type="ECO:0000256" key="2">
    <source>
        <dbReference type="ARBA" id="ARBA00023235"/>
    </source>
</evidence>
<dbReference type="EMBL" id="MGDD01000293">
    <property type="protein sequence ID" value="OGL43056.1"/>
    <property type="molecule type" value="Genomic_DNA"/>
</dbReference>
<dbReference type="AlphaFoldDB" id="A0A1F7RND1"/>
<proteinExistence type="inferred from homology"/>
<feature type="binding site" evidence="3">
    <location>
        <begin position="25"/>
        <end position="28"/>
    </location>
    <ligand>
        <name>substrate</name>
    </ligand>
</feature>
<dbReference type="FunFam" id="3.40.50.1360:FF:000001">
    <property type="entry name" value="Ribose-5-phosphate isomerase A"/>
    <property type="match status" value="1"/>
</dbReference>
<dbReference type="GO" id="GO:0005829">
    <property type="term" value="C:cytosol"/>
    <property type="evidence" value="ECO:0007669"/>
    <property type="project" value="TreeGrafter"/>
</dbReference>
<dbReference type="PANTHER" id="PTHR11934:SF0">
    <property type="entry name" value="RIBOSE-5-PHOSPHATE ISOMERASE"/>
    <property type="match status" value="1"/>
</dbReference>
<comment type="similarity">
    <text evidence="3">Belongs to the ribose 5-phosphate isomerase family.</text>
</comment>
<feature type="binding site" evidence="3">
    <location>
        <position position="121"/>
    </location>
    <ligand>
        <name>substrate</name>
    </ligand>
</feature>
<dbReference type="Proteomes" id="UP000179266">
    <property type="component" value="Unassembled WGS sequence"/>
</dbReference>
<comment type="function">
    <text evidence="3">Catalyzes the reversible conversion of ribose-5-phosphate to ribulose 5-phosphate.</text>
</comment>
<dbReference type="UniPathway" id="UPA00115">
    <property type="reaction ID" value="UER00412"/>
</dbReference>
<evidence type="ECO:0000313" key="5">
    <source>
        <dbReference type="Proteomes" id="UP000179266"/>
    </source>
</evidence>
<dbReference type="PANTHER" id="PTHR11934">
    <property type="entry name" value="RIBOSE-5-PHOSPHATE ISOMERASE"/>
    <property type="match status" value="1"/>
</dbReference>
<dbReference type="SUPFAM" id="SSF75445">
    <property type="entry name" value="D-ribose-5-phosphate isomerase (RpiA), lid domain"/>
    <property type="match status" value="1"/>
</dbReference>
<dbReference type="GO" id="GO:0004751">
    <property type="term" value="F:ribose-5-phosphate isomerase activity"/>
    <property type="evidence" value="ECO:0007669"/>
    <property type="project" value="UniProtKB-UniRule"/>
</dbReference>
<dbReference type="SUPFAM" id="SSF100950">
    <property type="entry name" value="NagB/RpiA/CoA transferase-like"/>
    <property type="match status" value="1"/>
</dbReference>
<accession>A0A1F7RND1</accession>
<feature type="binding site" evidence="3">
    <location>
        <begin position="94"/>
        <end position="97"/>
    </location>
    <ligand>
        <name>substrate</name>
    </ligand>
</feature>
<sequence>MNPKQVAGEAAAQFIKPGMIVGLGTGSTANFAISKLGELVKNENLNIKGVPTSQASENLAKEVGIPILSLGDVEFVDVTIDGADEIDGEYRMIKGGGGALLREKMVASVTKKEIIVVGPGKEVEILGKFPLPVEIIKFGWDFIQKRIAKLGCVPELRLKNGRPFITDNGNYILDCQFGSIQNPEQLEENLNRIPGVVENGLFIGLAHVLVIGTEEKAIIKNK</sequence>
<feature type="active site" description="Proton acceptor" evidence="3">
    <location>
        <position position="103"/>
    </location>
</feature>
<comment type="subunit">
    <text evidence="3">Homodimer.</text>
</comment>
<dbReference type="Pfam" id="PF06026">
    <property type="entry name" value="Rib_5-P_isom_A"/>
    <property type="match status" value="1"/>
</dbReference>
<dbReference type="NCBIfam" id="NF001924">
    <property type="entry name" value="PRK00702.1"/>
    <property type="match status" value="1"/>
</dbReference>
<dbReference type="EC" id="5.3.1.6" evidence="3"/>
<comment type="catalytic activity">
    <reaction evidence="1 3">
        <text>aldehydo-D-ribose 5-phosphate = D-ribulose 5-phosphate</text>
        <dbReference type="Rhea" id="RHEA:14657"/>
        <dbReference type="ChEBI" id="CHEBI:58121"/>
        <dbReference type="ChEBI" id="CHEBI:58273"/>
        <dbReference type="EC" id="5.3.1.6"/>
    </reaction>
</comment>
<dbReference type="NCBIfam" id="TIGR00021">
    <property type="entry name" value="rpiA"/>
    <property type="match status" value="1"/>
</dbReference>
<comment type="pathway">
    <text evidence="3">Carbohydrate degradation; pentose phosphate pathway; D-ribose 5-phosphate from D-ribulose 5-phosphate (non-oxidative stage): step 1/1.</text>
</comment>
<dbReference type="InterPro" id="IPR004788">
    <property type="entry name" value="Ribose5P_isomerase_type_A"/>
</dbReference>